<dbReference type="Pfam" id="PF12697">
    <property type="entry name" value="Abhydrolase_6"/>
    <property type="match status" value="1"/>
</dbReference>
<sequence length="288" mass="31498">MKTETVTFTAAPQIMLTADRHGPEDGAPVILLHGGGQTRWSWKNTAMELMEHGLCIYTIDMRGHGQSSWSPSRDYALDDFSRDIRAITGQLSAPPIIVGASLGGMAALLACGEEPFAACAGLVLVDVTFRLQDTGPNRAGAFMKDTRQGFKTLEEAAAAIAGYTGERQHPARTEGLLKVLRQDEHGRYYWHWDPAFIEGNGVEWNSAEIETRMIAAVRRVKCPTLAVRGGKSDVVSREEMARLAQILPHIQQAEIPGARHMVAADDNVAFNMAILPFISSCLDHRTNS</sequence>
<reference evidence="3" key="1">
    <citation type="journal article" date="2019" name="Int. J. Syst. Evol. Microbiol.">
        <title>The Global Catalogue of Microorganisms (GCM) 10K type strain sequencing project: providing services to taxonomists for standard genome sequencing and annotation.</title>
        <authorList>
            <consortium name="The Broad Institute Genomics Platform"/>
            <consortium name="The Broad Institute Genome Sequencing Center for Infectious Disease"/>
            <person name="Wu L."/>
            <person name="Ma J."/>
        </authorList>
    </citation>
    <scope>NUCLEOTIDE SEQUENCE [LARGE SCALE GENOMIC DNA]</scope>
    <source>
        <strain evidence="3">NBRC 112502</strain>
    </source>
</reference>
<organism evidence="2 3">
    <name type="scientific">Acidocella aquatica</name>
    <dbReference type="NCBI Taxonomy" id="1922313"/>
    <lineage>
        <taxon>Bacteria</taxon>
        <taxon>Pseudomonadati</taxon>
        <taxon>Pseudomonadota</taxon>
        <taxon>Alphaproteobacteria</taxon>
        <taxon>Acetobacterales</taxon>
        <taxon>Acidocellaceae</taxon>
        <taxon>Acidocella</taxon>
    </lineage>
</organism>
<evidence type="ECO:0000259" key="1">
    <source>
        <dbReference type="Pfam" id="PF12697"/>
    </source>
</evidence>
<dbReference type="InterPro" id="IPR029058">
    <property type="entry name" value="AB_hydrolase_fold"/>
</dbReference>
<keyword evidence="3" id="KW-1185">Reference proteome</keyword>
<dbReference type="EMBL" id="BSOS01000008">
    <property type="protein sequence ID" value="GLR66034.1"/>
    <property type="molecule type" value="Genomic_DNA"/>
</dbReference>
<dbReference type="GO" id="GO:0004601">
    <property type="term" value="F:peroxidase activity"/>
    <property type="evidence" value="ECO:0007669"/>
    <property type="project" value="UniProtKB-KW"/>
</dbReference>
<dbReference type="PANTHER" id="PTHR43194:SF2">
    <property type="entry name" value="PEROXISOMAL MEMBRANE PROTEIN LPX1"/>
    <property type="match status" value="1"/>
</dbReference>
<dbReference type="PANTHER" id="PTHR43194">
    <property type="entry name" value="HYDROLASE ALPHA/BETA FOLD FAMILY"/>
    <property type="match status" value="1"/>
</dbReference>
<evidence type="ECO:0000313" key="3">
    <source>
        <dbReference type="Proteomes" id="UP001156641"/>
    </source>
</evidence>
<comment type="caution">
    <text evidence="2">The sequence shown here is derived from an EMBL/GenBank/DDBJ whole genome shotgun (WGS) entry which is preliminary data.</text>
</comment>
<dbReference type="RefSeq" id="WP_284256616.1">
    <property type="nucleotide sequence ID" value="NZ_BSOS01000008.1"/>
</dbReference>
<name>A0ABQ6A1K6_9PROT</name>
<feature type="domain" description="AB hydrolase-1" evidence="1">
    <location>
        <begin position="29"/>
        <end position="270"/>
    </location>
</feature>
<dbReference type="InterPro" id="IPR050228">
    <property type="entry name" value="Carboxylesterase_BioH"/>
</dbReference>
<dbReference type="Proteomes" id="UP001156641">
    <property type="component" value="Unassembled WGS sequence"/>
</dbReference>
<dbReference type="SUPFAM" id="SSF53474">
    <property type="entry name" value="alpha/beta-Hydrolases"/>
    <property type="match status" value="1"/>
</dbReference>
<dbReference type="InterPro" id="IPR000073">
    <property type="entry name" value="AB_hydrolase_1"/>
</dbReference>
<accession>A0ABQ6A1K6</accession>
<evidence type="ECO:0000313" key="2">
    <source>
        <dbReference type="EMBL" id="GLR66034.1"/>
    </source>
</evidence>
<keyword evidence="2" id="KW-0560">Oxidoreductase</keyword>
<protein>
    <submittedName>
        <fullName evidence="2">Peroxidase</fullName>
    </submittedName>
</protein>
<dbReference type="Gene3D" id="3.40.50.1820">
    <property type="entry name" value="alpha/beta hydrolase"/>
    <property type="match status" value="1"/>
</dbReference>
<keyword evidence="2" id="KW-0575">Peroxidase</keyword>
<proteinExistence type="predicted"/>
<gene>
    <name evidence="2" type="ORF">GCM10010909_07120</name>
</gene>